<dbReference type="Gene3D" id="1.10.10.60">
    <property type="entry name" value="Homeodomain-like"/>
    <property type="match status" value="1"/>
</dbReference>
<dbReference type="GO" id="GO:0005634">
    <property type="term" value="C:nucleus"/>
    <property type="evidence" value="ECO:0007669"/>
    <property type="project" value="UniProtKB-SubCell"/>
</dbReference>
<evidence type="ECO:0000313" key="3">
    <source>
        <dbReference type="EMBL" id="TRY74477.1"/>
    </source>
</evidence>
<dbReference type="AlphaFoldDB" id="A0A553P9W4"/>
<feature type="region of interest" description="Disordered" evidence="2">
    <location>
        <begin position="66"/>
        <end position="95"/>
    </location>
</feature>
<dbReference type="Proteomes" id="UP000318571">
    <property type="component" value="Chromosome 2"/>
</dbReference>
<evidence type="ECO:0008006" key="5">
    <source>
        <dbReference type="Google" id="ProtNLM"/>
    </source>
</evidence>
<keyword evidence="4" id="KW-1185">Reference proteome</keyword>
<sequence>MASLVLPHNEKKTLSYPIIKVLREMQEAQRQRVADLLRAQAPVSTIIEVTGVSKATIYRVKNRLNDSGDLKHASRGSPVNKKLTPPKLKQIQRAF</sequence>
<evidence type="ECO:0000256" key="1">
    <source>
        <dbReference type="ARBA" id="ARBA00004123"/>
    </source>
</evidence>
<dbReference type="InterPro" id="IPR009057">
    <property type="entry name" value="Homeodomain-like_sf"/>
</dbReference>
<accession>A0A553P9W4</accession>
<reference evidence="3 4" key="1">
    <citation type="journal article" date="2018" name="Nat. Ecol. Evol.">
        <title>Genomic signatures of mitonuclear coevolution across populations of Tigriopus californicus.</title>
        <authorList>
            <person name="Barreto F.S."/>
            <person name="Watson E.T."/>
            <person name="Lima T.G."/>
            <person name="Willett C.S."/>
            <person name="Edmands S."/>
            <person name="Li W."/>
            <person name="Burton R.S."/>
        </authorList>
    </citation>
    <scope>NUCLEOTIDE SEQUENCE [LARGE SCALE GENOMIC DNA]</scope>
    <source>
        <strain evidence="3 4">San Diego</strain>
    </source>
</reference>
<dbReference type="Pfam" id="PF13384">
    <property type="entry name" value="HTH_23"/>
    <property type="match status" value="1"/>
</dbReference>
<proteinExistence type="predicted"/>
<organism evidence="3 4">
    <name type="scientific">Tigriopus californicus</name>
    <name type="common">Marine copepod</name>
    <dbReference type="NCBI Taxonomy" id="6832"/>
    <lineage>
        <taxon>Eukaryota</taxon>
        <taxon>Metazoa</taxon>
        <taxon>Ecdysozoa</taxon>
        <taxon>Arthropoda</taxon>
        <taxon>Crustacea</taxon>
        <taxon>Multicrustacea</taxon>
        <taxon>Hexanauplia</taxon>
        <taxon>Copepoda</taxon>
        <taxon>Harpacticoida</taxon>
        <taxon>Harpacticidae</taxon>
        <taxon>Tigriopus</taxon>
    </lineage>
</organism>
<dbReference type="EMBL" id="VCGU01000005">
    <property type="protein sequence ID" value="TRY74477.1"/>
    <property type="molecule type" value="Genomic_DNA"/>
</dbReference>
<comment type="subcellular location">
    <subcellularLocation>
        <location evidence="1">Nucleus</location>
    </subcellularLocation>
</comment>
<comment type="caution">
    <text evidence="3">The sequence shown here is derived from an EMBL/GenBank/DDBJ whole genome shotgun (WGS) entry which is preliminary data.</text>
</comment>
<evidence type="ECO:0000313" key="4">
    <source>
        <dbReference type="Proteomes" id="UP000318571"/>
    </source>
</evidence>
<name>A0A553P9W4_TIGCA</name>
<protein>
    <recommendedName>
        <fullName evidence="5">Resolvase HTH domain-containing protein</fullName>
    </recommendedName>
</protein>
<dbReference type="SUPFAM" id="SSF46689">
    <property type="entry name" value="Homeodomain-like"/>
    <property type="match status" value="1"/>
</dbReference>
<gene>
    <name evidence="3" type="ORF">TCAL_16804</name>
</gene>
<evidence type="ECO:0000256" key="2">
    <source>
        <dbReference type="SAM" id="MobiDB-lite"/>
    </source>
</evidence>